<dbReference type="PRINTS" id="PR00337">
    <property type="entry name" value="LEUILEVALBP"/>
</dbReference>
<keyword evidence="4" id="KW-0029">Amino-acid transport</keyword>
<evidence type="ECO:0000256" key="2">
    <source>
        <dbReference type="ARBA" id="ARBA00022448"/>
    </source>
</evidence>
<comment type="caution">
    <text evidence="7">The sequence shown here is derived from an EMBL/GenBank/DDBJ whole genome shotgun (WGS) entry which is preliminary data.</text>
</comment>
<organism evidence="7 8">
    <name type="scientific">Candidatus Nomurabacteria bacterium RIFCSPLOWO2_01_FULL_36_10b</name>
    <dbReference type="NCBI Taxonomy" id="1801766"/>
    <lineage>
        <taxon>Bacteria</taxon>
        <taxon>Candidatus Nomuraibacteriota</taxon>
    </lineage>
</organism>
<protein>
    <recommendedName>
        <fullName evidence="6">Leucine-binding protein domain-containing protein</fullName>
    </recommendedName>
</protein>
<dbReference type="EMBL" id="MFUQ01000021">
    <property type="protein sequence ID" value="OGI83236.1"/>
    <property type="molecule type" value="Genomic_DNA"/>
</dbReference>
<evidence type="ECO:0000256" key="4">
    <source>
        <dbReference type="ARBA" id="ARBA00022970"/>
    </source>
</evidence>
<evidence type="ECO:0000313" key="8">
    <source>
        <dbReference type="Proteomes" id="UP000179448"/>
    </source>
</evidence>
<dbReference type="STRING" id="1801766.A2997_00115"/>
<keyword evidence="5" id="KW-1133">Transmembrane helix</keyword>
<proteinExistence type="inferred from homology"/>
<evidence type="ECO:0000259" key="6">
    <source>
        <dbReference type="Pfam" id="PF13458"/>
    </source>
</evidence>
<dbReference type="InterPro" id="IPR051010">
    <property type="entry name" value="BCAA_transport"/>
</dbReference>
<feature type="domain" description="Leucine-binding protein" evidence="6">
    <location>
        <begin position="32"/>
        <end position="322"/>
    </location>
</feature>
<dbReference type="Proteomes" id="UP000179448">
    <property type="component" value="Unassembled WGS sequence"/>
</dbReference>
<keyword evidence="5" id="KW-0812">Transmembrane</keyword>
<dbReference type="InterPro" id="IPR000709">
    <property type="entry name" value="Leu_Ile_Val-bd"/>
</dbReference>
<dbReference type="AlphaFoldDB" id="A0A1F6WN42"/>
<evidence type="ECO:0000313" key="7">
    <source>
        <dbReference type="EMBL" id="OGI83236.1"/>
    </source>
</evidence>
<keyword evidence="5" id="KW-0472">Membrane</keyword>
<comment type="similarity">
    <text evidence="1">Belongs to the leucine-binding protein family.</text>
</comment>
<dbReference type="SUPFAM" id="SSF53822">
    <property type="entry name" value="Periplasmic binding protein-like I"/>
    <property type="match status" value="1"/>
</dbReference>
<dbReference type="Pfam" id="PF13458">
    <property type="entry name" value="Peripla_BP_6"/>
    <property type="match status" value="1"/>
</dbReference>
<gene>
    <name evidence="7" type="ORF">A2997_00115</name>
</gene>
<dbReference type="PANTHER" id="PTHR30483:SF6">
    <property type="entry name" value="PERIPLASMIC BINDING PROTEIN OF ABC TRANSPORTER FOR NATURAL AMINO ACIDS"/>
    <property type="match status" value="1"/>
</dbReference>
<feature type="transmembrane region" description="Helical" evidence="5">
    <location>
        <begin position="5"/>
        <end position="25"/>
    </location>
</feature>
<keyword evidence="3" id="KW-0732">Signal</keyword>
<keyword evidence="2" id="KW-0813">Transport</keyword>
<dbReference type="PANTHER" id="PTHR30483">
    <property type="entry name" value="LEUCINE-SPECIFIC-BINDING PROTEIN"/>
    <property type="match status" value="1"/>
</dbReference>
<evidence type="ECO:0000256" key="5">
    <source>
        <dbReference type="SAM" id="Phobius"/>
    </source>
</evidence>
<name>A0A1F6WN42_9BACT</name>
<dbReference type="GO" id="GO:0006865">
    <property type="term" value="P:amino acid transport"/>
    <property type="evidence" value="ECO:0007669"/>
    <property type="project" value="UniProtKB-KW"/>
</dbReference>
<evidence type="ECO:0000256" key="3">
    <source>
        <dbReference type="ARBA" id="ARBA00022729"/>
    </source>
</evidence>
<dbReference type="InterPro" id="IPR028081">
    <property type="entry name" value="Leu-bd"/>
</dbReference>
<dbReference type="Gene3D" id="3.40.50.2300">
    <property type="match status" value="2"/>
</dbReference>
<reference evidence="7 8" key="1">
    <citation type="journal article" date="2016" name="Nat. Commun.">
        <title>Thousands of microbial genomes shed light on interconnected biogeochemical processes in an aquifer system.</title>
        <authorList>
            <person name="Anantharaman K."/>
            <person name="Brown C.T."/>
            <person name="Hug L.A."/>
            <person name="Sharon I."/>
            <person name="Castelle C.J."/>
            <person name="Probst A.J."/>
            <person name="Thomas B.C."/>
            <person name="Singh A."/>
            <person name="Wilkins M.J."/>
            <person name="Karaoz U."/>
            <person name="Brodie E.L."/>
            <person name="Williams K.H."/>
            <person name="Hubbard S.S."/>
            <person name="Banfield J.F."/>
        </authorList>
    </citation>
    <scope>NUCLEOTIDE SEQUENCE [LARGE SCALE GENOMIC DNA]</scope>
</reference>
<dbReference type="InterPro" id="IPR028082">
    <property type="entry name" value="Peripla_BP_I"/>
</dbReference>
<evidence type="ECO:0000256" key="1">
    <source>
        <dbReference type="ARBA" id="ARBA00010062"/>
    </source>
</evidence>
<accession>A0A1F6WN42</accession>
<sequence>MKKYIIPIIIVLVVIAIILIQKPFFRTSDTTTVRIGLALALSGDAASWGEQERNGVILAQEELNAKGGIDKNLVEFITEDTKSTSVGSTNAVQKLVNFDKVQYIIGPTWFDSYPGAQGVVKNTNVLMITPSASATAIQQPEKISNIFSVWYRTDAITDGLAKFMNTDAKKNIALVFQNDAYYQEVQDFFVTVADKNELNIVSKDLINPGETDFKTLLARMKLKNVDAIFFGMYDESMLIGLLRDHTTIAPNIAIYTNQDARGWINNKDYQPYISNLKFVDNAPMSETFVKKYTERFKTEPTLSASTAYDTLMIIAEAIEKSDNPREYITKHSFSTTTFGVVSFDEWNGIGTKNKQYQMFQVIDGEAVKI</sequence>